<evidence type="ECO:0000259" key="1">
    <source>
        <dbReference type="Pfam" id="PF16242"/>
    </source>
</evidence>
<dbReference type="Pfam" id="PF16242">
    <property type="entry name" value="Pyrid_ox_like"/>
    <property type="match status" value="1"/>
</dbReference>
<evidence type="ECO:0000313" key="2">
    <source>
        <dbReference type="EMBL" id="SCW89039.1"/>
    </source>
</evidence>
<dbReference type="Proteomes" id="UP000242418">
    <property type="component" value="Unassembled WGS sequence"/>
</dbReference>
<dbReference type="SUPFAM" id="SSF50475">
    <property type="entry name" value="FMN-binding split barrel"/>
    <property type="match status" value="1"/>
</dbReference>
<keyword evidence="3" id="KW-1185">Reference proteome</keyword>
<gene>
    <name evidence="2" type="ORF">SAMN05216370_4379</name>
</gene>
<name>A0AB37ZG94_9PSED</name>
<dbReference type="InterPro" id="IPR038725">
    <property type="entry name" value="YdaG_split_barrel_FMN-bd"/>
</dbReference>
<dbReference type="Gene3D" id="2.30.110.10">
    <property type="entry name" value="Electron Transport, Fmn-binding Protein, Chain A"/>
    <property type="match status" value="1"/>
</dbReference>
<dbReference type="EMBL" id="FMTL01000009">
    <property type="protein sequence ID" value="SCW89039.1"/>
    <property type="molecule type" value="Genomic_DNA"/>
</dbReference>
<accession>A0AB37ZG94</accession>
<proteinExistence type="predicted"/>
<sequence>MNTQSQAGAQLRSMMERMSVATLSTVDEQGVLLSSRMSRWEMDDCGALWFSTDPLSLPAAHMLSLNLTFADAAGSQRVSLSGRGELYAEDLCSEYLLGSIWLGQLNSPRFNVPTALDNPALLKFTPQSAVYWQAPQSLMARLLAMLTSVFGAKVPSVNHECSVSSYRLDGSLMQRRQPHDVL</sequence>
<comment type="caution">
    <text evidence="2">The sequence shown here is derived from an EMBL/GenBank/DDBJ whole genome shotgun (WGS) entry which is preliminary data.</text>
</comment>
<protein>
    <submittedName>
        <fullName evidence="2">General stress protein 26</fullName>
    </submittedName>
</protein>
<dbReference type="InterPro" id="IPR012349">
    <property type="entry name" value="Split_barrel_FMN-bd"/>
</dbReference>
<feature type="domain" description="General stress protein FMN-binding split barrel" evidence="1">
    <location>
        <begin position="9"/>
        <end position="149"/>
    </location>
</feature>
<dbReference type="RefSeq" id="WP_090256180.1">
    <property type="nucleotide sequence ID" value="NZ_FMTL01000009.1"/>
</dbReference>
<reference evidence="2 3" key="1">
    <citation type="submission" date="2016-10" db="EMBL/GenBank/DDBJ databases">
        <authorList>
            <person name="Varghese N."/>
            <person name="Submissions S."/>
        </authorList>
    </citation>
    <scope>NUCLEOTIDE SEQUENCE [LARGE SCALE GENOMIC DNA]</scope>
    <source>
        <strain evidence="2 3">DSM 17833</strain>
    </source>
</reference>
<dbReference type="AlphaFoldDB" id="A0AB37ZG94"/>
<organism evidence="2 3">
    <name type="scientific">Pseudomonas peli</name>
    <dbReference type="NCBI Taxonomy" id="592361"/>
    <lineage>
        <taxon>Bacteria</taxon>
        <taxon>Pseudomonadati</taxon>
        <taxon>Pseudomonadota</taxon>
        <taxon>Gammaproteobacteria</taxon>
        <taxon>Pseudomonadales</taxon>
        <taxon>Pseudomonadaceae</taxon>
        <taxon>Pseudomonas</taxon>
    </lineage>
</organism>
<evidence type="ECO:0000313" key="3">
    <source>
        <dbReference type="Proteomes" id="UP000242418"/>
    </source>
</evidence>